<dbReference type="OrthoDB" id="10575935at2759"/>
<feature type="compositionally biased region" description="Basic residues" evidence="1">
    <location>
        <begin position="222"/>
        <end position="233"/>
    </location>
</feature>
<feature type="region of interest" description="Disordered" evidence="1">
    <location>
        <begin position="214"/>
        <end position="289"/>
    </location>
</feature>
<reference evidence="2 3" key="1">
    <citation type="journal article" date="2004" name="Nature">
        <title>Genome sequence of the ultrasmall unicellular red alga Cyanidioschyzon merolae 10D.</title>
        <authorList>
            <person name="Matsuzaki M."/>
            <person name="Misumi O."/>
            <person name="Shin-i T."/>
            <person name="Maruyama S."/>
            <person name="Takahara M."/>
            <person name="Miyagishima S."/>
            <person name="Mori T."/>
            <person name="Nishida K."/>
            <person name="Yagisawa F."/>
            <person name="Nishida K."/>
            <person name="Yoshida Y."/>
            <person name="Nishimura Y."/>
            <person name="Nakao S."/>
            <person name="Kobayashi T."/>
            <person name="Momoyama Y."/>
            <person name="Higashiyama T."/>
            <person name="Minoda A."/>
            <person name="Sano M."/>
            <person name="Nomoto H."/>
            <person name="Oishi K."/>
            <person name="Hayashi H."/>
            <person name="Ohta F."/>
            <person name="Nishizaka S."/>
            <person name="Haga S."/>
            <person name="Miura S."/>
            <person name="Morishita T."/>
            <person name="Kabeya Y."/>
            <person name="Terasawa K."/>
            <person name="Suzuki Y."/>
            <person name="Ishii Y."/>
            <person name="Asakawa S."/>
            <person name="Takano H."/>
            <person name="Ohta N."/>
            <person name="Kuroiwa H."/>
            <person name="Tanaka K."/>
            <person name="Shimizu N."/>
            <person name="Sugano S."/>
            <person name="Sato N."/>
            <person name="Nozaki H."/>
            <person name="Ogasawara N."/>
            <person name="Kohara Y."/>
            <person name="Kuroiwa T."/>
        </authorList>
    </citation>
    <scope>NUCLEOTIDE SEQUENCE [LARGE SCALE GENOMIC DNA]</scope>
    <source>
        <strain evidence="2 3">10D</strain>
    </source>
</reference>
<name>M1V625_CYAM1</name>
<dbReference type="AlphaFoldDB" id="M1V625"/>
<dbReference type="HOGENOM" id="CLU_540109_0_0_1"/>
<gene>
    <name evidence="2" type="ORF">CYME_CMP005C</name>
</gene>
<proteinExistence type="predicted"/>
<dbReference type="GeneID" id="16995889"/>
<sequence>MPKLETATDTDGVAGPPIAYMVSKQNGTPPGRHGKASHAAQGIAPAMDTVDAPAEQGPVSTDAHWIGMHSQQRMSSTGHEAEPGGARADSSPNASLGNRMQGASSMGSFRQRLKVVGFELAPDQEMKYFQLLRGFFKAQLTKMELQDALQGIFSTSELREHNMFLRDLQSRALHGAHTNVPPLPNVWEHNRSSRQRQQYLLQLKPFSSLEAEQLARAEHRGRSTARRPAKRRRSEGSTPVANLDAAGDAETAEVSSHHTELVATVRKKGTRPRVRTRAAANAATTDRRSRLHVAERQAGGALGKGLQGESNATGTVSTASYRDEAIFQQATADLRQRELLRRSERLDAPAVANAMTVAMAKQRGMPLRRAARLGSSGNGSGDPGSVGYPSLPFSPLPPGLSLDIEIFLKLKRRLVQLLEAVEQMSSTNTGNEVWLGYECVPLGFNGMPRSASRNAVTGIRDEAVALLVHSIEMHVRDLFDVIYGIPDIYDEGDASSEATLYRLRA</sequence>
<reference evidence="2 3" key="2">
    <citation type="journal article" date="2007" name="BMC Biol.">
        <title>A 100%-complete sequence reveals unusually simple genomic features in the hot-spring red alga Cyanidioschyzon merolae.</title>
        <authorList>
            <person name="Nozaki H."/>
            <person name="Takano H."/>
            <person name="Misumi O."/>
            <person name="Terasawa K."/>
            <person name="Matsuzaki M."/>
            <person name="Maruyama S."/>
            <person name="Nishida K."/>
            <person name="Yagisawa F."/>
            <person name="Yoshida Y."/>
            <person name="Fujiwara T."/>
            <person name="Takio S."/>
            <person name="Tamura K."/>
            <person name="Chung S.J."/>
            <person name="Nakamura S."/>
            <person name="Kuroiwa H."/>
            <person name="Tanaka K."/>
            <person name="Sato N."/>
            <person name="Kuroiwa T."/>
        </authorList>
    </citation>
    <scope>NUCLEOTIDE SEQUENCE [LARGE SCALE GENOMIC DNA]</scope>
    <source>
        <strain evidence="2 3">10D</strain>
    </source>
</reference>
<dbReference type="InterPro" id="IPR024738">
    <property type="entry name" value="Hfi1/Tada1"/>
</dbReference>
<dbReference type="RefSeq" id="XP_005537716.1">
    <property type="nucleotide sequence ID" value="XM_005537659.1"/>
</dbReference>
<dbReference type="GO" id="GO:0070461">
    <property type="term" value="C:SAGA-type complex"/>
    <property type="evidence" value="ECO:0007669"/>
    <property type="project" value="InterPro"/>
</dbReference>
<dbReference type="Pfam" id="PF12767">
    <property type="entry name" value="SAGA-Tad1"/>
    <property type="match status" value="1"/>
</dbReference>
<accession>M1V625</accession>
<organism evidence="2 3">
    <name type="scientific">Cyanidioschyzon merolae (strain NIES-3377 / 10D)</name>
    <name type="common">Unicellular red alga</name>
    <dbReference type="NCBI Taxonomy" id="280699"/>
    <lineage>
        <taxon>Eukaryota</taxon>
        <taxon>Rhodophyta</taxon>
        <taxon>Bangiophyceae</taxon>
        <taxon>Cyanidiales</taxon>
        <taxon>Cyanidiaceae</taxon>
        <taxon>Cyanidioschyzon</taxon>
    </lineage>
</organism>
<feature type="compositionally biased region" description="Polar residues" evidence="1">
    <location>
        <begin position="90"/>
        <end position="102"/>
    </location>
</feature>
<evidence type="ECO:0000313" key="3">
    <source>
        <dbReference type="Proteomes" id="UP000007014"/>
    </source>
</evidence>
<dbReference type="KEGG" id="cme:CYME_CMP005C"/>
<dbReference type="Proteomes" id="UP000007014">
    <property type="component" value="Chromosome 16"/>
</dbReference>
<protein>
    <submittedName>
        <fullName evidence="2">Uncharacterized protein</fullName>
    </submittedName>
</protein>
<feature type="region of interest" description="Disordered" evidence="1">
    <location>
        <begin position="70"/>
        <end position="102"/>
    </location>
</feature>
<dbReference type="EMBL" id="AP006498">
    <property type="protein sequence ID" value="BAM81680.1"/>
    <property type="molecule type" value="Genomic_DNA"/>
</dbReference>
<keyword evidence="3" id="KW-1185">Reference proteome</keyword>
<evidence type="ECO:0000256" key="1">
    <source>
        <dbReference type="SAM" id="MobiDB-lite"/>
    </source>
</evidence>
<feature type="region of interest" description="Disordered" evidence="1">
    <location>
        <begin position="1"/>
        <end position="41"/>
    </location>
</feature>
<evidence type="ECO:0000313" key="2">
    <source>
        <dbReference type="EMBL" id="BAM81680.1"/>
    </source>
</evidence>
<dbReference type="Gramene" id="CMP005CT">
    <property type="protein sequence ID" value="CMP005CT"/>
    <property type="gene ID" value="CMP005C"/>
</dbReference>
<feature type="compositionally biased region" description="Basic residues" evidence="1">
    <location>
        <begin position="265"/>
        <end position="276"/>
    </location>
</feature>